<gene>
    <name evidence="8 11" type="primary">atpC</name>
    <name evidence="11" type="ORF">HXK00_09415</name>
</gene>
<keyword evidence="7 8" id="KW-0066">ATP synthesis</keyword>
<dbReference type="GO" id="GO:0046933">
    <property type="term" value="F:proton-transporting ATP synthase activity, rotational mechanism"/>
    <property type="evidence" value="ECO:0007669"/>
    <property type="project" value="UniProtKB-UniRule"/>
</dbReference>
<comment type="function">
    <text evidence="8">Produces ATP from ADP in the presence of a proton gradient across the membrane.</text>
</comment>
<dbReference type="CDD" id="cd12152">
    <property type="entry name" value="F1-ATPase_delta"/>
    <property type="match status" value="1"/>
</dbReference>
<comment type="subunit">
    <text evidence="8 9">F-type ATPases have 2 components, CF(1) - the catalytic core - and CF(0) - the membrane proton channel. CF(1) has five subunits: alpha(3), beta(3), gamma(1), delta(1), epsilon(1). CF(0) has three main subunits: a, b and c.</text>
</comment>
<evidence type="ECO:0000256" key="2">
    <source>
        <dbReference type="ARBA" id="ARBA00005712"/>
    </source>
</evidence>
<evidence type="ECO:0000256" key="8">
    <source>
        <dbReference type="HAMAP-Rule" id="MF_00530"/>
    </source>
</evidence>
<dbReference type="EMBL" id="JABZFV010000427">
    <property type="protein sequence ID" value="MBF0935838.1"/>
    <property type="molecule type" value="Genomic_DNA"/>
</dbReference>
<evidence type="ECO:0000256" key="4">
    <source>
        <dbReference type="ARBA" id="ARBA00023065"/>
    </source>
</evidence>
<evidence type="ECO:0000256" key="3">
    <source>
        <dbReference type="ARBA" id="ARBA00022448"/>
    </source>
</evidence>
<evidence type="ECO:0000256" key="7">
    <source>
        <dbReference type="ARBA" id="ARBA00023310"/>
    </source>
</evidence>
<dbReference type="PANTHER" id="PTHR13822">
    <property type="entry name" value="ATP SYNTHASE DELTA/EPSILON CHAIN"/>
    <property type="match status" value="1"/>
</dbReference>
<comment type="caution">
    <text evidence="11">The sequence shown here is derived from an EMBL/GenBank/DDBJ whole genome shotgun (WGS) entry which is preliminary data.</text>
</comment>
<comment type="subcellular location">
    <subcellularLocation>
        <location evidence="8">Cell membrane</location>
        <topology evidence="8">Peripheral membrane protein</topology>
    </subcellularLocation>
    <subcellularLocation>
        <location evidence="1">Endomembrane system</location>
        <topology evidence="1">Peripheral membrane protein</topology>
    </subcellularLocation>
</comment>
<feature type="domain" description="ATP synthase F1 complex delta/epsilon subunit N-terminal" evidence="10">
    <location>
        <begin position="10"/>
        <end position="89"/>
    </location>
</feature>
<evidence type="ECO:0000259" key="10">
    <source>
        <dbReference type="Pfam" id="PF02823"/>
    </source>
</evidence>
<sequence>MANPKDQHTMRVRIYSPQGVIYDHQALSCSVRAVDGGLTVLPNHTPILAPLELSVVKVVRVHEGFTDDFIAINGGVLEMRNNEVEIISNYAIRGKDIDEAQVSVEQQEAEINMQEAIANKDNKAFIKAKIELDRAMNKITAFRRKRGL</sequence>
<dbReference type="GO" id="GO:0005524">
    <property type="term" value="F:ATP binding"/>
    <property type="evidence" value="ECO:0007669"/>
    <property type="project" value="UniProtKB-UniRule"/>
</dbReference>
<proteinExistence type="inferred from homology"/>
<evidence type="ECO:0000313" key="12">
    <source>
        <dbReference type="Proteomes" id="UP000757900"/>
    </source>
</evidence>
<dbReference type="PANTHER" id="PTHR13822:SF10">
    <property type="entry name" value="ATP SYNTHASE EPSILON CHAIN, CHLOROPLASTIC"/>
    <property type="match status" value="1"/>
</dbReference>
<keyword evidence="5 8" id="KW-0472">Membrane</keyword>
<keyword evidence="6 8" id="KW-0139">CF(1)</keyword>
<keyword evidence="4 8" id="KW-0406">Ion transport</keyword>
<dbReference type="AlphaFoldDB" id="A0A929QTJ6"/>
<evidence type="ECO:0000313" key="11">
    <source>
        <dbReference type="EMBL" id="MBF0935838.1"/>
    </source>
</evidence>
<keyword evidence="8" id="KW-1003">Cell membrane</keyword>
<name>A0A929QTJ6_ABIDE</name>
<dbReference type="GO" id="GO:0005886">
    <property type="term" value="C:plasma membrane"/>
    <property type="evidence" value="ECO:0007669"/>
    <property type="project" value="UniProtKB-SubCell"/>
</dbReference>
<dbReference type="Proteomes" id="UP000757900">
    <property type="component" value="Unassembled WGS sequence"/>
</dbReference>
<reference evidence="11" key="1">
    <citation type="submission" date="2020-04" db="EMBL/GenBank/DDBJ databases">
        <title>Deep metagenomics examines the oral microbiome during advanced dental caries in children, revealing novel taxa and co-occurrences with host molecules.</title>
        <authorList>
            <person name="Baker J.L."/>
            <person name="Morton J.T."/>
            <person name="Dinis M."/>
            <person name="Alvarez R."/>
            <person name="Tran N.C."/>
            <person name="Knight R."/>
            <person name="Edlund A."/>
        </authorList>
    </citation>
    <scope>NUCLEOTIDE SEQUENCE</scope>
    <source>
        <strain evidence="11">JCVI_23_bin.16</strain>
    </source>
</reference>
<evidence type="ECO:0000256" key="6">
    <source>
        <dbReference type="ARBA" id="ARBA00023196"/>
    </source>
</evidence>
<dbReference type="GO" id="GO:0045259">
    <property type="term" value="C:proton-transporting ATP synthase complex"/>
    <property type="evidence" value="ECO:0007669"/>
    <property type="project" value="UniProtKB-KW"/>
</dbReference>
<dbReference type="InterPro" id="IPR036771">
    <property type="entry name" value="ATPsynth_dsu/esu_N"/>
</dbReference>
<keyword evidence="3 8" id="KW-0813">Transport</keyword>
<evidence type="ECO:0000256" key="5">
    <source>
        <dbReference type="ARBA" id="ARBA00023136"/>
    </source>
</evidence>
<evidence type="ECO:0000256" key="1">
    <source>
        <dbReference type="ARBA" id="ARBA00004184"/>
    </source>
</evidence>
<dbReference type="Gene3D" id="2.60.15.10">
    <property type="entry name" value="F0F1 ATP synthase delta/epsilon subunit, N-terminal"/>
    <property type="match status" value="1"/>
</dbReference>
<dbReference type="HAMAP" id="MF_00530">
    <property type="entry name" value="ATP_synth_epsil_bac"/>
    <property type="match status" value="1"/>
</dbReference>
<dbReference type="Pfam" id="PF02823">
    <property type="entry name" value="ATP-synt_DE_N"/>
    <property type="match status" value="1"/>
</dbReference>
<dbReference type="InterPro" id="IPR001469">
    <property type="entry name" value="ATP_synth_F1_dsu/esu"/>
</dbReference>
<dbReference type="SUPFAM" id="SSF51344">
    <property type="entry name" value="Epsilon subunit of F1F0-ATP synthase N-terminal domain"/>
    <property type="match status" value="1"/>
</dbReference>
<organism evidence="11 12">
    <name type="scientific">Abiotrophia defectiva</name>
    <name type="common">Streptococcus defectivus</name>
    <dbReference type="NCBI Taxonomy" id="46125"/>
    <lineage>
        <taxon>Bacteria</taxon>
        <taxon>Bacillati</taxon>
        <taxon>Bacillota</taxon>
        <taxon>Bacilli</taxon>
        <taxon>Lactobacillales</taxon>
        <taxon>Aerococcaceae</taxon>
        <taxon>Abiotrophia</taxon>
    </lineage>
</organism>
<dbReference type="GO" id="GO:0012505">
    <property type="term" value="C:endomembrane system"/>
    <property type="evidence" value="ECO:0007669"/>
    <property type="project" value="UniProtKB-SubCell"/>
</dbReference>
<protein>
    <recommendedName>
        <fullName evidence="8">ATP synthase epsilon chain</fullName>
    </recommendedName>
    <alternativeName>
        <fullName evidence="8">ATP synthase F1 sector epsilon subunit</fullName>
    </alternativeName>
    <alternativeName>
        <fullName evidence="8">F-ATPase epsilon subunit</fullName>
    </alternativeName>
</protein>
<dbReference type="NCBIfam" id="TIGR01216">
    <property type="entry name" value="ATP_synt_epsi"/>
    <property type="match status" value="1"/>
</dbReference>
<accession>A0A929QTJ6</accession>
<dbReference type="InterPro" id="IPR020546">
    <property type="entry name" value="ATP_synth_F1_dsu/esu_N"/>
</dbReference>
<keyword evidence="8" id="KW-0375">Hydrogen ion transport</keyword>
<evidence type="ECO:0000256" key="9">
    <source>
        <dbReference type="RuleBase" id="RU003656"/>
    </source>
</evidence>
<comment type="similarity">
    <text evidence="2 8 9">Belongs to the ATPase epsilon chain family.</text>
</comment>